<dbReference type="Pfam" id="PF00158">
    <property type="entry name" value="Sigma54_activat"/>
    <property type="match status" value="1"/>
</dbReference>
<organism evidence="7 8">
    <name type="scientific">Alteromonas portus</name>
    <dbReference type="NCBI Taxonomy" id="2565549"/>
    <lineage>
        <taxon>Bacteria</taxon>
        <taxon>Pseudomonadati</taxon>
        <taxon>Pseudomonadota</taxon>
        <taxon>Gammaproteobacteria</taxon>
        <taxon>Alteromonadales</taxon>
        <taxon>Alteromonadaceae</taxon>
        <taxon>Alteromonas/Salinimonas group</taxon>
        <taxon>Alteromonas</taxon>
    </lineage>
</organism>
<evidence type="ECO:0000256" key="5">
    <source>
        <dbReference type="ARBA" id="ARBA00023163"/>
    </source>
</evidence>
<keyword evidence="4" id="KW-0238">DNA-binding</keyword>
<gene>
    <name evidence="7" type="ORF">E5672_02325</name>
</gene>
<feature type="domain" description="Sigma-54 factor interaction" evidence="6">
    <location>
        <begin position="130"/>
        <end position="358"/>
    </location>
</feature>
<dbReference type="SUPFAM" id="SSF52540">
    <property type="entry name" value="P-loop containing nucleoside triphosphate hydrolases"/>
    <property type="match status" value="1"/>
</dbReference>
<keyword evidence="5" id="KW-0804">Transcription</keyword>
<dbReference type="PROSITE" id="PS00676">
    <property type="entry name" value="SIGMA54_INTERACT_2"/>
    <property type="match status" value="1"/>
</dbReference>
<dbReference type="InterPro" id="IPR002078">
    <property type="entry name" value="Sigma_54_int"/>
</dbReference>
<accession>A0A4U0ZEM1</accession>
<dbReference type="AlphaFoldDB" id="A0A4U0ZEM1"/>
<name>A0A4U0ZEM1_9ALTE</name>
<evidence type="ECO:0000256" key="4">
    <source>
        <dbReference type="ARBA" id="ARBA00023125"/>
    </source>
</evidence>
<evidence type="ECO:0000259" key="6">
    <source>
        <dbReference type="PROSITE" id="PS50045"/>
    </source>
</evidence>
<comment type="caution">
    <text evidence="7">The sequence shown here is derived from an EMBL/GenBank/DDBJ whole genome shotgun (WGS) entry which is preliminary data.</text>
</comment>
<dbReference type="Pfam" id="PF02954">
    <property type="entry name" value="HTH_8"/>
    <property type="match status" value="1"/>
</dbReference>
<dbReference type="InterPro" id="IPR025943">
    <property type="entry name" value="Sigma_54_int_dom_ATP-bd_2"/>
</dbReference>
<evidence type="ECO:0000313" key="8">
    <source>
        <dbReference type="Proteomes" id="UP000305471"/>
    </source>
</evidence>
<dbReference type="PROSITE" id="PS00675">
    <property type="entry name" value="SIGMA54_INTERACT_1"/>
    <property type="match status" value="1"/>
</dbReference>
<dbReference type="FunFam" id="3.40.50.300:FF:000006">
    <property type="entry name" value="DNA-binding transcriptional regulator NtrC"/>
    <property type="match status" value="1"/>
</dbReference>
<dbReference type="InterPro" id="IPR025662">
    <property type="entry name" value="Sigma_54_int_dom_ATP-bd_1"/>
</dbReference>
<dbReference type="SUPFAM" id="SSF46689">
    <property type="entry name" value="Homeodomain-like"/>
    <property type="match status" value="1"/>
</dbReference>
<evidence type="ECO:0000256" key="1">
    <source>
        <dbReference type="ARBA" id="ARBA00022741"/>
    </source>
</evidence>
<reference evidence="7 8" key="1">
    <citation type="submission" date="2019-04" db="EMBL/GenBank/DDBJ databases">
        <title>Alteromonas portus sp. nov., an alginate lyase-excreting marine bacterium.</title>
        <authorList>
            <person name="Huang H."/>
            <person name="Mo K."/>
            <person name="Bao S."/>
        </authorList>
    </citation>
    <scope>NUCLEOTIDE SEQUENCE [LARGE SCALE GENOMIC DNA]</scope>
    <source>
        <strain evidence="7 8">HB161718</strain>
    </source>
</reference>
<dbReference type="PRINTS" id="PR01590">
    <property type="entry name" value="HTHFIS"/>
</dbReference>
<dbReference type="Gene3D" id="1.10.8.60">
    <property type="match status" value="1"/>
</dbReference>
<protein>
    <submittedName>
        <fullName evidence="7">Sigma-54-dependent Fis family transcriptional regulator</fullName>
    </submittedName>
</protein>
<dbReference type="InterPro" id="IPR002197">
    <property type="entry name" value="HTH_Fis"/>
</dbReference>
<evidence type="ECO:0000256" key="3">
    <source>
        <dbReference type="ARBA" id="ARBA00023015"/>
    </source>
</evidence>
<dbReference type="InterPro" id="IPR010518">
    <property type="entry name" value="FleQ"/>
</dbReference>
<dbReference type="Pfam" id="PF25601">
    <property type="entry name" value="AAA_lid_14"/>
    <property type="match status" value="1"/>
</dbReference>
<dbReference type="SUPFAM" id="SSF52172">
    <property type="entry name" value="CheY-like"/>
    <property type="match status" value="1"/>
</dbReference>
<dbReference type="Gene3D" id="1.10.10.60">
    <property type="entry name" value="Homeodomain-like"/>
    <property type="match status" value="1"/>
</dbReference>
<evidence type="ECO:0000313" key="7">
    <source>
        <dbReference type="EMBL" id="TKB04950.1"/>
    </source>
</evidence>
<keyword evidence="8" id="KW-1185">Reference proteome</keyword>
<keyword evidence="2" id="KW-0067">ATP-binding</keyword>
<dbReference type="SMART" id="SM00382">
    <property type="entry name" value="AAA"/>
    <property type="match status" value="1"/>
</dbReference>
<dbReference type="CDD" id="cd00009">
    <property type="entry name" value="AAA"/>
    <property type="match status" value="1"/>
</dbReference>
<dbReference type="PANTHER" id="PTHR32071:SF117">
    <property type="entry name" value="PTS-DEPENDENT DIHYDROXYACETONE KINASE OPERON REGULATORY PROTEIN-RELATED"/>
    <property type="match status" value="1"/>
</dbReference>
<dbReference type="Pfam" id="PF06490">
    <property type="entry name" value="FleQ"/>
    <property type="match status" value="1"/>
</dbReference>
<keyword evidence="3" id="KW-0805">Transcription regulation</keyword>
<dbReference type="GO" id="GO:0006355">
    <property type="term" value="P:regulation of DNA-templated transcription"/>
    <property type="evidence" value="ECO:0007669"/>
    <property type="project" value="InterPro"/>
</dbReference>
<dbReference type="GO" id="GO:0043565">
    <property type="term" value="F:sequence-specific DNA binding"/>
    <property type="evidence" value="ECO:0007669"/>
    <property type="project" value="InterPro"/>
</dbReference>
<dbReference type="Gene3D" id="3.40.50.2300">
    <property type="match status" value="1"/>
</dbReference>
<keyword evidence="1" id="KW-0547">Nucleotide-binding</keyword>
<evidence type="ECO:0000256" key="2">
    <source>
        <dbReference type="ARBA" id="ARBA00022840"/>
    </source>
</evidence>
<dbReference type="Gene3D" id="3.40.50.300">
    <property type="entry name" value="P-loop containing nucleotide triphosphate hydrolases"/>
    <property type="match status" value="1"/>
</dbReference>
<dbReference type="EMBL" id="SWCO01000001">
    <property type="protein sequence ID" value="TKB04950.1"/>
    <property type="molecule type" value="Genomic_DNA"/>
</dbReference>
<proteinExistence type="predicted"/>
<dbReference type="Proteomes" id="UP000305471">
    <property type="component" value="Unassembled WGS sequence"/>
</dbReference>
<dbReference type="GO" id="GO:0005524">
    <property type="term" value="F:ATP binding"/>
    <property type="evidence" value="ECO:0007669"/>
    <property type="project" value="UniProtKB-KW"/>
</dbReference>
<dbReference type="PANTHER" id="PTHR32071">
    <property type="entry name" value="TRANSCRIPTIONAL REGULATORY PROTEIN"/>
    <property type="match status" value="1"/>
</dbReference>
<dbReference type="InterPro" id="IPR058031">
    <property type="entry name" value="AAA_lid_NorR"/>
</dbReference>
<dbReference type="PROSITE" id="PS50045">
    <property type="entry name" value="SIGMA54_INTERACT_4"/>
    <property type="match status" value="1"/>
</dbReference>
<dbReference type="InterPro" id="IPR027417">
    <property type="entry name" value="P-loop_NTPase"/>
</dbReference>
<dbReference type="InterPro" id="IPR011006">
    <property type="entry name" value="CheY-like_superfamily"/>
</dbReference>
<dbReference type="RefSeq" id="WP_136780748.1">
    <property type="nucleotide sequence ID" value="NZ_SWCO01000001.1"/>
</dbReference>
<sequence length="487" mass="54776">MKNILLISDNQELIQNLETIVTFMGESCQSRGFSDCERYLHESGADAVLIEHRSSTLVSNLVEKFPHIPFVALVESNTQASASCNLVSVIATPLTYPVLTQAIHRCQEYSRRKPSLSRASGTKTRLFRSLIGKSEQIQIVRRLVEQVAPTDATVLILGESGTGKEVVARNVHFLSERKDGPFIPVNCGAIPGELLESELFGHEKGAFTGAISARKGRFELAEGGTLFLDEIGDMPLQMQVKLLRVLQERTFERVGGNKPLQCNVRIIAATHRNLETMISEDKFREDLYYRLNVFPIDSPALRQRKDDIPLLLQELNSRIQGDGVEGVRFTEQAIASLMEHEWAGNVRELSNLVERLTILYPGQIVDIADLPEKYQYGDVQAYEPDYPEEILEREAFNALFAEAAAQEPDEDLNEQSHESLNGMVSSSLPEEGVNLKEYLSELEVNLIKQALENQDWVVARAADKLGMRRTTLVEKMRKYDIQRTEEA</sequence>
<dbReference type="InterPro" id="IPR003593">
    <property type="entry name" value="AAA+_ATPase"/>
</dbReference>
<dbReference type="InterPro" id="IPR009057">
    <property type="entry name" value="Homeodomain-like_sf"/>
</dbReference>
<dbReference type="OrthoDB" id="9804019at2"/>